<feature type="transmembrane region" description="Helical" evidence="1">
    <location>
        <begin position="50"/>
        <end position="68"/>
    </location>
</feature>
<organism evidence="2 3">
    <name type="scientific">Microbacterium salsuginis</name>
    <dbReference type="NCBI Taxonomy" id="2722803"/>
    <lineage>
        <taxon>Bacteria</taxon>
        <taxon>Bacillati</taxon>
        <taxon>Actinomycetota</taxon>
        <taxon>Actinomycetes</taxon>
        <taxon>Micrococcales</taxon>
        <taxon>Microbacteriaceae</taxon>
        <taxon>Microbacterium</taxon>
    </lineage>
</organism>
<reference evidence="2 3" key="1">
    <citation type="submission" date="2020-04" db="EMBL/GenBank/DDBJ databases">
        <title>CFH 90308 Microbacterium sp.</title>
        <authorList>
            <person name="Nie G."/>
            <person name="Ming H."/>
            <person name="Xia T."/>
        </authorList>
    </citation>
    <scope>NUCLEOTIDE SEQUENCE [LARGE SCALE GENOMIC DNA]</scope>
    <source>
        <strain evidence="2 3">CFH 90308</strain>
    </source>
</reference>
<keyword evidence="1" id="KW-0472">Membrane</keyword>
<protein>
    <submittedName>
        <fullName evidence="2">Uncharacterized protein</fullName>
    </submittedName>
</protein>
<gene>
    <name evidence="2" type="ORF">HF576_01490</name>
</gene>
<accession>A0ABX1K681</accession>
<proteinExistence type="predicted"/>
<keyword evidence="1" id="KW-0812">Transmembrane</keyword>
<feature type="transmembrane region" description="Helical" evidence="1">
    <location>
        <begin position="116"/>
        <end position="144"/>
    </location>
</feature>
<keyword evidence="3" id="KW-1185">Reference proteome</keyword>
<evidence type="ECO:0000256" key="1">
    <source>
        <dbReference type="SAM" id="Phobius"/>
    </source>
</evidence>
<comment type="caution">
    <text evidence="2">The sequence shown here is derived from an EMBL/GenBank/DDBJ whole genome shotgun (WGS) entry which is preliminary data.</text>
</comment>
<evidence type="ECO:0000313" key="3">
    <source>
        <dbReference type="Proteomes" id="UP001429745"/>
    </source>
</evidence>
<name>A0ABX1K681_9MICO</name>
<sequence length="155" mass="16354">MTSHTPPNPTPPVRRRPLGLSVLALIGLATLGLPRVILHDLHIIEEMQPASWFLALVPVAVWIAVAVAKKVPNPFLTVFVIGLIFAVMLAITHQLLWSSLYAGNPAFLDNSGIAGVIPRLAVLPGSLFAGALTGAVGGLIAWGIQAATRSRPPRP</sequence>
<evidence type="ECO:0000313" key="2">
    <source>
        <dbReference type="EMBL" id="NLP82511.1"/>
    </source>
</evidence>
<dbReference type="Proteomes" id="UP001429745">
    <property type="component" value="Unassembled WGS sequence"/>
</dbReference>
<dbReference type="EMBL" id="JABACI010000001">
    <property type="protein sequence ID" value="NLP82511.1"/>
    <property type="molecule type" value="Genomic_DNA"/>
</dbReference>
<feature type="transmembrane region" description="Helical" evidence="1">
    <location>
        <begin position="18"/>
        <end position="38"/>
    </location>
</feature>
<dbReference type="RefSeq" id="WP_168911012.1">
    <property type="nucleotide sequence ID" value="NZ_JABACI010000001.1"/>
</dbReference>
<feature type="transmembrane region" description="Helical" evidence="1">
    <location>
        <begin position="75"/>
        <end position="96"/>
    </location>
</feature>
<keyword evidence="1" id="KW-1133">Transmembrane helix</keyword>